<sequence length="135" mass="14706">MAEDSVRSSKDTLHTDGSGYSQLQNLPQLAVAIRSPDKNVHIPALKSILDIVINEPQSIDALYENDIVNVLNKYIGSEEVEEAYVLSSTILHVIGVRSKVIDSNIRAGTVTESFIQIIHSSNEKQSKAGSKALCD</sequence>
<feature type="region of interest" description="Disordered" evidence="1">
    <location>
        <begin position="1"/>
        <end position="20"/>
    </location>
</feature>
<name>A0A5J4UCF5_9EUKA</name>
<dbReference type="AlphaFoldDB" id="A0A5J4UCF5"/>
<reference evidence="2 3" key="1">
    <citation type="submission" date="2019-03" db="EMBL/GenBank/DDBJ databases">
        <title>Single cell metagenomics reveals metabolic interactions within the superorganism composed of flagellate Streblomastix strix and complex community of Bacteroidetes bacteria on its surface.</title>
        <authorList>
            <person name="Treitli S.C."/>
            <person name="Kolisko M."/>
            <person name="Husnik F."/>
            <person name="Keeling P."/>
            <person name="Hampl V."/>
        </authorList>
    </citation>
    <scope>NUCLEOTIDE SEQUENCE [LARGE SCALE GENOMIC DNA]</scope>
    <source>
        <strain evidence="2">ST1C</strain>
    </source>
</reference>
<feature type="non-terminal residue" evidence="2">
    <location>
        <position position="135"/>
    </location>
</feature>
<evidence type="ECO:0000313" key="3">
    <source>
        <dbReference type="Proteomes" id="UP000324800"/>
    </source>
</evidence>
<accession>A0A5J4UCF5</accession>
<proteinExistence type="predicted"/>
<evidence type="ECO:0000313" key="2">
    <source>
        <dbReference type="EMBL" id="KAA6367591.1"/>
    </source>
</evidence>
<dbReference type="InterPro" id="IPR011989">
    <property type="entry name" value="ARM-like"/>
</dbReference>
<feature type="compositionally biased region" description="Basic and acidic residues" evidence="1">
    <location>
        <begin position="1"/>
        <end position="14"/>
    </location>
</feature>
<dbReference type="SUPFAM" id="SSF48371">
    <property type="entry name" value="ARM repeat"/>
    <property type="match status" value="1"/>
</dbReference>
<dbReference type="Proteomes" id="UP000324800">
    <property type="component" value="Unassembled WGS sequence"/>
</dbReference>
<evidence type="ECO:0000256" key="1">
    <source>
        <dbReference type="SAM" id="MobiDB-lite"/>
    </source>
</evidence>
<dbReference type="InterPro" id="IPR016024">
    <property type="entry name" value="ARM-type_fold"/>
</dbReference>
<comment type="caution">
    <text evidence="2">The sequence shown here is derived from an EMBL/GenBank/DDBJ whole genome shotgun (WGS) entry which is preliminary data.</text>
</comment>
<gene>
    <name evidence="2" type="ORF">EZS28_036882</name>
</gene>
<dbReference type="EMBL" id="SNRW01018168">
    <property type="protein sequence ID" value="KAA6367591.1"/>
    <property type="molecule type" value="Genomic_DNA"/>
</dbReference>
<organism evidence="2 3">
    <name type="scientific">Streblomastix strix</name>
    <dbReference type="NCBI Taxonomy" id="222440"/>
    <lineage>
        <taxon>Eukaryota</taxon>
        <taxon>Metamonada</taxon>
        <taxon>Preaxostyla</taxon>
        <taxon>Oxymonadida</taxon>
        <taxon>Streblomastigidae</taxon>
        <taxon>Streblomastix</taxon>
    </lineage>
</organism>
<dbReference type="Gene3D" id="1.25.10.10">
    <property type="entry name" value="Leucine-rich Repeat Variant"/>
    <property type="match status" value="1"/>
</dbReference>
<dbReference type="OrthoDB" id="195736at2759"/>
<protein>
    <submittedName>
        <fullName evidence="2">Uncharacterized protein</fullName>
    </submittedName>
</protein>